<sequence length="71" mass="7501">MPSSDIKSVLDTKPVTFTLKTGGGKWKCTLHGDRHAYEKHRAAIPGINRTDSDISVASNSSTSSAASSTSH</sequence>
<feature type="compositionally biased region" description="Low complexity" evidence="1">
    <location>
        <begin position="53"/>
        <end position="71"/>
    </location>
</feature>
<proteinExistence type="predicted"/>
<name>A0A9Q0AJY1_9PEZI</name>
<dbReference type="Proteomes" id="UP000829685">
    <property type="component" value="Unassembled WGS sequence"/>
</dbReference>
<gene>
    <name evidence="2" type="ORF">JX265_012134</name>
</gene>
<evidence type="ECO:0000256" key="1">
    <source>
        <dbReference type="SAM" id="MobiDB-lite"/>
    </source>
</evidence>
<dbReference type="AlphaFoldDB" id="A0A9Q0AJY1"/>
<accession>A0A9Q0AJY1</accession>
<organism evidence="2 3">
    <name type="scientific">Neoarthrinium moseri</name>
    <dbReference type="NCBI Taxonomy" id="1658444"/>
    <lineage>
        <taxon>Eukaryota</taxon>
        <taxon>Fungi</taxon>
        <taxon>Dikarya</taxon>
        <taxon>Ascomycota</taxon>
        <taxon>Pezizomycotina</taxon>
        <taxon>Sordariomycetes</taxon>
        <taxon>Xylariomycetidae</taxon>
        <taxon>Amphisphaeriales</taxon>
        <taxon>Apiosporaceae</taxon>
        <taxon>Neoarthrinium</taxon>
    </lineage>
</organism>
<comment type="caution">
    <text evidence="2">The sequence shown here is derived from an EMBL/GenBank/DDBJ whole genome shotgun (WGS) entry which is preliminary data.</text>
</comment>
<protein>
    <submittedName>
        <fullName evidence="2">Uncharacterized protein</fullName>
    </submittedName>
</protein>
<keyword evidence="3" id="KW-1185">Reference proteome</keyword>
<evidence type="ECO:0000313" key="2">
    <source>
        <dbReference type="EMBL" id="KAI1855871.1"/>
    </source>
</evidence>
<dbReference type="EMBL" id="JAFIMR010000049">
    <property type="protein sequence ID" value="KAI1855871.1"/>
    <property type="molecule type" value="Genomic_DNA"/>
</dbReference>
<reference evidence="2" key="1">
    <citation type="submission" date="2021-03" db="EMBL/GenBank/DDBJ databases">
        <title>Revisited historic fungal species revealed as producer of novel bioactive compounds through whole genome sequencing and comparative genomics.</title>
        <authorList>
            <person name="Vignolle G.A."/>
            <person name="Hochenegger N."/>
            <person name="Mach R.L."/>
            <person name="Mach-Aigner A.R."/>
            <person name="Javad Rahimi M."/>
            <person name="Salim K.A."/>
            <person name="Chan C.M."/>
            <person name="Lim L.B.L."/>
            <person name="Cai F."/>
            <person name="Druzhinina I.S."/>
            <person name="U'Ren J.M."/>
            <person name="Derntl C."/>
        </authorList>
    </citation>
    <scope>NUCLEOTIDE SEQUENCE</scope>
    <source>
        <strain evidence="2">TUCIM 5799</strain>
    </source>
</reference>
<evidence type="ECO:0000313" key="3">
    <source>
        <dbReference type="Proteomes" id="UP000829685"/>
    </source>
</evidence>
<feature type="region of interest" description="Disordered" evidence="1">
    <location>
        <begin position="51"/>
        <end position="71"/>
    </location>
</feature>